<protein>
    <submittedName>
        <fullName evidence="2">ABC transporter permease</fullName>
    </submittedName>
</protein>
<feature type="transmembrane region" description="Helical" evidence="1">
    <location>
        <begin position="85"/>
        <end position="106"/>
    </location>
</feature>
<organism evidence="2 3">
    <name type="scientific">Devosia salina</name>
    <dbReference type="NCBI Taxonomy" id="2860336"/>
    <lineage>
        <taxon>Bacteria</taxon>
        <taxon>Pseudomonadati</taxon>
        <taxon>Pseudomonadota</taxon>
        <taxon>Alphaproteobacteria</taxon>
        <taxon>Hyphomicrobiales</taxon>
        <taxon>Devosiaceae</taxon>
        <taxon>Devosia</taxon>
    </lineage>
</organism>
<gene>
    <name evidence="2" type="ORF">K1X15_13135</name>
</gene>
<keyword evidence="1" id="KW-1133">Transmembrane helix</keyword>
<feature type="transmembrane region" description="Helical" evidence="1">
    <location>
        <begin position="127"/>
        <end position="157"/>
    </location>
</feature>
<dbReference type="PANTHER" id="PTHR43471:SF1">
    <property type="entry name" value="ABC TRANSPORTER PERMEASE PROTEIN NOSY-RELATED"/>
    <property type="match status" value="1"/>
</dbReference>
<proteinExistence type="predicted"/>
<dbReference type="Proteomes" id="UP000825799">
    <property type="component" value="Chromosome"/>
</dbReference>
<keyword evidence="1" id="KW-0812">Transmembrane</keyword>
<feature type="transmembrane region" description="Helical" evidence="1">
    <location>
        <begin position="177"/>
        <end position="195"/>
    </location>
</feature>
<dbReference type="RefSeq" id="WP_220304072.1">
    <property type="nucleotide sequence ID" value="NZ_CP080590.1"/>
</dbReference>
<dbReference type="EMBL" id="CP080590">
    <property type="protein sequence ID" value="QYO75574.1"/>
    <property type="molecule type" value="Genomic_DNA"/>
</dbReference>
<feature type="transmembrane region" description="Helical" evidence="1">
    <location>
        <begin position="300"/>
        <end position="316"/>
    </location>
</feature>
<dbReference type="Pfam" id="PF12679">
    <property type="entry name" value="ABC2_membrane_2"/>
    <property type="match status" value="1"/>
</dbReference>
<feature type="transmembrane region" description="Helical" evidence="1">
    <location>
        <begin position="202"/>
        <end position="220"/>
    </location>
</feature>
<name>A0ABX8WBV4_9HYPH</name>
<feature type="transmembrane region" description="Helical" evidence="1">
    <location>
        <begin position="24"/>
        <end position="47"/>
    </location>
</feature>
<reference evidence="2 3" key="1">
    <citation type="submission" date="2021-08" db="EMBL/GenBank/DDBJ databases">
        <title>Devosia salina sp. nov., isolated from the South China Sea sediment.</title>
        <authorList>
            <person name="Zhou Z."/>
        </authorList>
    </citation>
    <scope>NUCLEOTIDE SEQUENCE [LARGE SCALE GENOMIC DNA]</scope>
    <source>
        <strain evidence="2 3">SCS-3</strain>
    </source>
</reference>
<dbReference type="PANTHER" id="PTHR43471">
    <property type="entry name" value="ABC TRANSPORTER PERMEASE"/>
    <property type="match status" value="1"/>
</dbReference>
<accession>A0ABX8WBV4</accession>
<sequence>MHDLVQPVLTIAGKDIRDAVKDRFVILMTAFLLLASLVALAVAAIALKGDVATYVEAKAGLIALGKDASTIPDPAFYPLKLLRGFVEHVEIIGAIIGILIGYRAAASERGRQTLALIVTRPIAQWQFLAGKVLAGTAIISAGLVLAFVVAGAAVILISGVTLNPEDIVRLASVMSAAGLYALAFFLLGFVTALWAKKLPNALLLAFTVWLGFVLIAPQIGDTLDPDNQVAGGVFKQLQIAKPQQLEILQSFSTYETIRNGIEVASPTKHFERLSFAVLGIKDTYAGQPLMPILAEKTSDLVWLLAIALALGLLLFARRLDPNRLSKE</sequence>
<keyword evidence="1" id="KW-0472">Membrane</keyword>
<evidence type="ECO:0000313" key="3">
    <source>
        <dbReference type="Proteomes" id="UP000825799"/>
    </source>
</evidence>
<keyword evidence="3" id="KW-1185">Reference proteome</keyword>
<evidence type="ECO:0000256" key="1">
    <source>
        <dbReference type="SAM" id="Phobius"/>
    </source>
</evidence>
<evidence type="ECO:0000313" key="2">
    <source>
        <dbReference type="EMBL" id="QYO75574.1"/>
    </source>
</evidence>